<dbReference type="OrthoDB" id="67304at2"/>
<dbReference type="EMBL" id="VOBQ01000014">
    <property type="protein sequence ID" value="TWO69723.1"/>
    <property type="molecule type" value="Genomic_DNA"/>
</dbReference>
<evidence type="ECO:0000313" key="3">
    <source>
        <dbReference type="Proteomes" id="UP000318199"/>
    </source>
</evidence>
<gene>
    <name evidence="2" type="ORF">FN976_18030</name>
</gene>
<accession>A0A562ZMI8</accession>
<dbReference type="AlphaFoldDB" id="A0A562ZMI8"/>
<evidence type="ECO:0000313" key="2">
    <source>
        <dbReference type="EMBL" id="TWO69723.1"/>
    </source>
</evidence>
<name>A0A562ZMI8_9BURK</name>
<organism evidence="2 3">
    <name type="scientific">Caenimonas sedimenti</name>
    <dbReference type="NCBI Taxonomy" id="2596921"/>
    <lineage>
        <taxon>Bacteria</taxon>
        <taxon>Pseudomonadati</taxon>
        <taxon>Pseudomonadota</taxon>
        <taxon>Betaproteobacteria</taxon>
        <taxon>Burkholderiales</taxon>
        <taxon>Comamonadaceae</taxon>
        <taxon>Caenimonas</taxon>
    </lineage>
</organism>
<sequence length="223" mass="25109">MNKLANLLQSPANWTGLVLATLALAPQALGWPLWGGWLLPPLGYAVGFATAGMWFGWPQLRDKAWDELEFEDQGDARLAMNNALEAVQRLVSYNPDERLPASVQTRLLELCAQLRNLLQQWERSRGALSLEESFLARHIVLRYLPEALKTYLSIPPRFARSKQLANGKTAEETLNATVEDLSTKVLQLTDDLATQDAEAFLNHSRFLEEKFRGPANPLKEGRR</sequence>
<proteinExistence type="predicted"/>
<dbReference type="Proteomes" id="UP000318199">
    <property type="component" value="Unassembled WGS sequence"/>
</dbReference>
<keyword evidence="1" id="KW-0812">Transmembrane</keyword>
<keyword evidence="3" id="KW-1185">Reference proteome</keyword>
<evidence type="ECO:0000256" key="1">
    <source>
        <dbReference type="SAM" id="Phobius"/>
    </source>
</evidence>
<protein>
    <submittedName>
        <fullName evidence="2">Uncharacterized protein</fullName>
    </submittedName>
</protein>
<dbReference type="RefSeq" id="WP_145894438.1">
    <property type="nucleotide sequence ID" value="NZ_VOBQ01000014.1"/>
</dbReference>
<keyword evidence="1" id="KW-1133">Transmembrane helix</keyword>
<comment type="caution">
    <text evidence="2">The sequence shown here is derived from an EMBL/GenBank/DDBJ whole genome shotgun (WGS) entry which is preliminary data.</text>
</comment>
<keyword evidence="1" id="KW-0472">Membrane</keyword>
<feature type="transmembrane region" description="Helical" evidence="1">
    <location>
        <begin position="40"/>
        <end position="57"/>
    </location>
</feature>
<reference evidence="2 3" key="1">
    <citation type="submission" date="2019-07" db="EMBL/GenBank/DDBJ databases">
        <title>Caenimonas sedimenti sp. nov., isolated from activated sludge.</title>
        <authorList>
            <person name="Xu J."/>
        </authorList>
    </citation>
    <scope>NUCLEOTIDE SEQUENCE [LARGE SCALE GENOMIC DNA]</scope>
    <source>
        <strain evidence="2 3">HX-9-20</strain>
    </source>
</reference>